<feature type="domain" description="Sulfatase-modifying factor enzyme-like" evidence="4">
    <location>
        <begin position="178"/>
        <end position="433"/>
    </location>
</feature>
<evidence type="ECO:0000256" key="3">
    <source>
        <dbReference type="ARBA" id="ARBA00037882"/>
    </source>
</evidence>
<evidence type="ECO:0000259" key="4">
    <source>
        <dbReference type="Pfam" id="PF03781"/>
    </source>
</evidence>
<dbReference type="InterPro" id="IPR042095">
    <property type="entry name" value="SUMF_sf"/>
</dbReference>
<name>A0A2H1FDF7_9ARCH</name>
<dbReference type="Gene3D" id="3.90.1580.10">
    <property type="entry name" value="paralog of FGE (formylglycine-generating enzyme)"/>
    <property type="match status" value="1"/>
</dbReference>
<dbReference type="RefSeq" id="WP_157926862.1">
    <property type="nucleotide sequence ID" value="NZ_LT841358.1"/>
</dbReference>
<comment type="pathway">
    <text evidence="3">Amino-acid biosynthesis; ergothioneine biosynthesis.</text>
</comment>
<dbReference type="InterPro" id="IPR017806">
    <property type="entry name" value="EgtB"/>
</dbReference>
<dbReference type="OrthoDB" id="136349at2157"/>
<dbReference type="PANTHER" id="PTHR23150:SF36">
    <property type="entry name" value="HERCYNINE OXYGENASE"/>
    <property type="match status" value="1"/>
</dbReference>
<evidence type="ECO:0000313" key="6">
    <source>
        <dbReference type="EMBL" id="SMH70781.1"/>
    </source>
</evidence>
<organism evidence="6 7">
    <name type="scientific">Candidatus Nitrosotalea okcheonensis</name>
    <dbReference type="NCBI Taxonomy" id="1903276"/>
    <lineage>
        <taxon>Archaea</taxon>
        <taxon>Nitrososphaerota</taxon>
        <taxon>Nitrososphaeria</taxon>
        <taxon>Nitrosotaleales</taxon>
        <taxon>Nitrosotaleaceae</taxon>
        <taxon>Nitrosotalea</taxon>
    </lineage>
</organism>
<dbReference type="GO" id="GO:0052699">
    <property type="term" value="P:ergothioneine biosynthetic process"/>
    <property type="evidence" value="ECO:0007669"/>
    <property type="project" value="InterPro"/>
</dbReference>
<dbReference type="InterPro" id="IPR005532">
    <property type="entry name" value="SUMF_dom"/>
</dbReference>
<keyword evidence="2" id="KW-0408">Iron</keyword>
<feature type="domain" description="DinB-like" evidence="5">
    <location>
        <begin position="16"/>
        <end position="147"/>
    </location>
</feature>
<accession>A0A2H1FDF7</accession>
<gene>
    <name evidence="6" type="ORF">NCS_10588</name>
</gene>
<proteinExistence type="predicted"/>
<dbReference type="NCBIfam" id="TIGR03440">
    <property type="entry name" value="egtB_TIGR03440"/>
    <property type="match status" value="1"/>
</dbReference>
<reference evidence="7" key="1">
    <citation type="submission" date="2017-03" db="EMBL/GenBank/DDBJ databases">
        <authorList>
            <person name="Herbold C."/>
        </authorList>
    </citation>
    <scope>NUCLEOTIDE SEQUENCE [LARGE SCALE GENOMIC DNA]</scope>
</reference>
<evidence type="ECO:0000256" key="2">
    <source>
        <dbReference type="ARBA" id="ARBA00023004"/>
    </source>
</evidence>
<dbReference type="InterPro" id="IPR051043">
    <property type="entry name" value="Sulfatase_Mod_Factor_Kinase"/>
</dbReference>
<dbReference type="PANTHER" id="PTHR23150">
    <property type="entry name" value="SULFATASE MODIFYING FACTOR 1, 2"/>
    <property type="match status" value="1"/>
</dbReference>
<keyword evidence="7" id="KW-1185">Reference proteome</keyword>
<dbReference type="Proteomes" id="UP000230607">
    <property type="component" value="Chromosome 1"/>
</dbReference>
<evidence type="ECO:0008006" key="8">
    <source>
        <dbReference type="Google" id="ProtNLM"/>
    </source>
</evidence>
<dbReference type="AlphaFoldDB" id="A0A2H1FDF7"/>
<evidence type="ECO:0000259" key="5">
    <source>
        <dbReference type="Pfam" id="PF12867"/>
    </source>
</evidence>
<protein>
    <recommendedName>
        <fullName evidence="8">Ergothioneine biosynthesis protein EgtB</fullName>
    </recommendedName>
</protein>
<evidence type="ECO:0000256" key="1">
    <source>
        <dbReference type="ARBA" id="ARBA00023002"/>
    </source>
</evidence>
<keyword evidence="1" id="KW-0560">Oxidoreductase</keyword>
<dbReference type="Pfam" id="PF03781">
    <property type="entry name" value="FGE-sulfatase"/>
    <property type="match status" value="1"/>
</dbReference>
<dbReference type="InterPro" id="IPR016187">
    <property type="entry name" value="CTDL_fold"/>
</dbReference>
<dbReference type="InterPro" id="IPR024775">
    <property type="entry name" value="DinB-like"/>
</dbReference>
<dbReference type="EMBL" id="LT841358">
    <property type="protein sequence ID" value="SMH70781.1"/>
    <property type="molecule type" value="Genomic_DNA"/>
</dbReference>
<dbReference type="InterPro" id="IPR034660">
    <property type="entry name" value="DinB/YfiT-like"/>
</dbReference>
<dbReference type="SUPFAM" id="SSF56436">
    <property type="entry name" value="C-type lectin-like"/>
    <property type="match status" value="1"/>
</dbReference>
<sequence>MTAAQENHDMMFLSEQFKKTRAQTLELVTTLEKEDFVVQTATFMSPPKWHLGHVTWFYEVIMSKMNPSYEFYSQEYSKILNSYYQALGTPHEKTRRGIMSRPTVNETLQYFDIINKRVEEFLQNHIADYNLDYMFNLAFNHECQHQELLVYDLQHLLASAYRPVKHHVAPKPFSIEKNSVKISGGLYDLGYGGDDFCYDIELPEHKTYLNQYSIDVFPITNGDYLKFMDSGGYEDFRFWLADGWDQVKKNNWNAPMYWEKDGDLWTRHDFRGKVPINLNEPVCNVSYYEAYAYCKWAGKRLPTEAEWEKAASWNEQKQRKTLYPWGNEPISENHANLLESYIWGPVEIGSYPSGKSHYGIHQMMGDVWEWTTSDFVGYPGFQSGFAEYNDKWFSNQKVLRGSSFATPRYQIKNSYRNFFRPDERWMFAGFRCVEDI</sequence>
<dbReference type="Pfam" id="PF12867">
    <property type="entry name" value="DinB_2"/>
    <property type="match status" value="1"/>
</dbReference>
<evidence type="ECO:0000313" key="7">
    <source>
        <dbReference type="Proteomes" id="UP000230607"/>
    </source>
</evidence>
<dbReference type="SUPFAM" id="SSF109854">
    <property type="entry name" value="DinB/YfiT-like putative metalloenzymes"/>
    <property type="match status" value="1"/>
</dbReference>